<sequence length="71" mass="7941">MRHRFPVPIRHTHTRRILYLFVYLTASQQVSSYILLQGSCNFHSGLHMCPDGGSCVGSGQPPHHLSPSVAR</sequence>
<accession>A0A2M4DBF4</accession>
<feature type="signal peptide" evidence="1">
    <location>
        <begin position="1"/>
        <end position="32"/>
    </location>
</feature>
<protein>
    <submittedName>
        <fullName evidence="2">Putative secreted protein</fullName>
    </submittedName>
</protein>
<feature type="chain" id="PRO_5014895520" evidence="1">
    <location>
        <begin position="33"/>
        <end position="71"/>
    </location>
</feature>
<keyword evidence="1" id="KW-0732">Signal</keyword>
<name>A0A2M4DBF4_ANODA</name>
<reference evidence="2" key="1">
    <citation type="submission" date="2018-01" db="EMBL/GenBank/DDBJ databases">
        <title>An insight into the sialome of Amazonian anophelines.</title>
        <authorList>
            <person name="Ribeiro J.M."/>
            <person name="Scarpassa V."/>
            <person name="Calvo E."/>
        </authorList>
    </citation>
    <scope>NUCLEOTIDE SEQUENCE</scope>
</reference>
<evidence type="ECO:0000313" key="2">
    <source>
        <dbReference type="EMBL" id="MBW74849.1"/>
    </source>
</evidence>
<dbReference type="AlphaFoldDB" id="A0A2M4DBF4"/>
<proteinExistence type="predicted"/>
<dbReference type="EMBL" id="GGFL01010671">
    <property type="protein sequence ID" value="MBW74849.1"/>
    <property type="molecule type" value="Transcribed_RNA"/>
</dbReference>
<organism evidence="2">
    <name type="scientific">Anopheles darlingi</name>
    <name type="common">Mosquito</name>
    <dbReference type="NCBI Taxonomy" id="43151"/>
    <lineage>
        <taxon>Eukaryota</taxon>
        <taxon>Metazoa</taxon>
        <taxon>Ecdysozoa</taxon>
        <taxon>Arthropoda</taxon>
        <taxon>Hexapoda</taxon>
        <taxon>Insecta</taxon>
        <taxon>Pterygota</taxon>
        <taxon>Neoptera</taxon>
        <taxon>Endopterygota</taxon>
        <taxon>Diptera</taxon>
        <taxon>Nematocera</taxon>
        <taxon>Culicoidea</taxon>
        <taxon>Culicidae</taxon>
        <taxon>Anophelinae</taxon>
        <taxon>Anopheles</taxon>
    </lineage>
</organism>
<evidence type="ECO:0000256" key="1">
    <source>
        <dbReference type="SAM" id="SignalP"/>
    </source>
</evidence>